<evidence type="ECO:0000313" key="4">
    <source>
        <dbReference type="EMBL" id="VDH91404.1"/>
    </source>
</evidence>
<dbReference type="PROSITE" id="PS00022">
    <property type="entry name" value="EGF_1"/>
    <property type="match status" value="1"/>
</dbReference>
<reference evidence="4" key="1">
    <citation type="submission" date="2018-11" db="EMBL/GenBank/DDBJ databases">
        <authorList>
            <person name="Alioto T."/>
            <person name="Alioto T."/>
        </authorList>
    </citation>
    <scope>NUCLEOTIDE SEQUENCE</scope>
</reference>
<evidence type="ECO:0000256" key="1">
    <source>
        <dbReference type="SAM" id="MobiDB-lite"/>
    </source>
</evidence>
<organism evidence="4 5">
    <name type="scientific">Mytilus galloprovincialis</name>
    <name type="common">Mediterranean mussel</name>
    <dbReference type="NCBI Taxonomy" id="29158"/>
    <lineage>
        <taxon>Eukaryota</taxon>
        <taxon>Metazoa</taxon>
        <taxon>Spiralia</taxon>
        <taxon>Lophotrochozoa</taxon>
        <taxon>Mollusca</taxon>
        <taxon>Bivalvia</taxon>
        <taxon>Autobranchia</taxon>
        <taxon>Pteriomorphia</taxon>
        <taxon>Mytilida</taxon>
        <taxon>Mytiloidea</taxon>
        <taxon>Mytilidae</taxon>
        <taxon>Mytilinae</taxon>
        <taxon>Mytilus</taxon>
    </lineage>
</organism>
<gene>
    <name evidence="3" type="ORF">MGAL_10B001169</name>
    <name evidence="4" type="ORF">MGAL_10B026576</name>
</gene>
<feature type="domain" description="EGF-like" evidence="2">
    <location>
        <begin position="33"/>
        <end position="44"/>
    </location>
</feature>
<comment type="caution">
    <text evidence="4">The sequence shown here is derived from an EMBL/GenBank/DDBJ whole genome shotgun (WGS) entry which is preliminary data.</text>
</comment>
<evidence type="ECO:0000313" key="3">
    <source>
        <dbReference type="EMBL" id="VDH91400.1"/>
    </source>
</evidence>
<dbReference type="AlphaFoldDB" id="A0A8B6BK89"/>
<protein>
    <recommendedName>
        <fullName evidence="2">EGF-like domain-containing protein</fullName>
    </recommendedName>
</protein>
<proteinExistence type="predicted"/>
<keyword evidence="5" id="KW-1185">Reference proteome</keyword>
<sequence>MSIPEGMRCYNTHSCLHGGTLIMPRSIFGYCRCFCPLNWGGPMCELNRHRESPNLRRVHIVKRKTMVMRRRHRRSEGDAISSSPSPPYMRTT</sequence>
<dbReference type="Proteomes" id="UP000596742">
    <property type="component" value="Unassembled WGS sequence"/>
</dbReference>
<dbReference type="SUPFAM" id="SSF57196">
    <property type="entry name" value="EGF/Laminin"/>
    <property type="match status" value="1"/>
</dbReference>
<accession>A0A8B6BK89</accession>
<feature type="region of interest" description="Disordered" evidence="1">
    <location>
        <begin position="68"/>
        <end position="92"/>
    </location>
</feature>
<name>A0A8B6BK89_MYTGA</name>
<evidence type="ECO:0000313" key="5">
    <source>
        <dbReference type="Proteomes" id="UP000596742"/>
    </source>
</evidence>
<dbReference type="EMBL" id="UYJE01000226">
    <property type="protein sequence ID" value="VDH91400.1"/>
    <property type="molecule type" value="Genomic_DNA"/>
</dbReference>
<evidence type="ECO:0000259" key="2">
    <source>
        <dbReference type="PROSITE" id="PS00022"/>
    </source>
</evidence>
<dbReference type="EMBL" id="UYJE01000226">
    <property type="protein sequence ID" value="VDH91404.1"/>
    <property type="molecule type" value="Genomic_DNA"/>
</dbReference>
<dbReference type="InterPro" id="IPR000742">
    <property type="entry name" value="EGF"/>
</dbReference>